<comment type="caution">
    <text evidence="1">The sequence shown here is derived from an EMBL/GenBank/DDBJ whole genome shotgun (WGS) entry which is preliminary data.</text>
</comment>
<reference evidence="1" key="1">
    <citation type="submission" date="2021-08" db="EMBL/GenBank/DDBJ databases">
        <title>The first chromosome-level gecko genome reveals the dynamic sex chromosomes of Neotropical dwarf geckos (Sphaerodactylidae: Sphaerodactylus).</title>
        <authorList>
            <person name="Pinto B.J."/>
            <person name="Keating S.E."/>
            <person name="Gamble T."/>
        </authorList>
    </citation>
    <scope>NUCLEOTIDE SEQUENCE</scope>
    <source>
        <strain evidence="1">TG3544</strain>
    </source>
</reference>
<evidence type="ECO:0000313" key="2">
    <source>
        <dbReference type="Proteomes" id="UP000827872"/>
    </source>
</evidence>
<evidence type="ECO:0000313" key="1">
    <source>
        <dbReference type="EMBL" id="KAH8005818.1"/>
    </source>
</evidence>
<keyword evidence="2" id="KW-1185">Reference proteome</keyword>
<accession>A0ACB8FK51</accession>
<name>A0ACB8FK51_9SAUR</name>
<proteinExistence type="predicted"/>
<protein>
    <submittedName>
        <fullName evidence="1">Uncharacterized protein</fullName>
    </submittedName>
</protein>
<organism evidence="1 2">
    <name type="scientific">Sphaerodactylus townsendi</name>
    <dbReference type="NCBI Taxonomy" id="933632"/>
    <lineage>
        <taxon>Eukaryota</taxon>
        <taxon>Metazoa</taxon>
        <taxon>Chordata</taxon>
        <taxon>Craniata</taxon>
        <taxon>Vertebrata</taxon>
        <taxon>Euteleostomi</taxon>
        <taxon>Lepidosauria</taxon>
        <taxon>Squamata</taxon>
        <taxon>Bifurcata</taxon>
        <taxon>Gekkota</taxon>
        <taxon>Sphaerodactylidae</taxon>
        <taxon>Sphaerodactylus</taxon>
    </lineage>
</organism>
<dbReference type="EMBL" id="CM037617">
    <property type="protein sequence ID" value="KAH8005818.1"/>
    <property type="molecule type" value="Genomic_DNA"/>
</dbReference>
<sequence length="1386" mass="153610">MAGKKADMKKGKDAAKGKKGKKEATDSEEVSEADAGKTEQSEMDSEIVEEAGESKDDPKKKGKDKKDGKKQLKGASKLVLGLTTDDAKKKKGAKKEHAKAQLKGAAKVVTIAKKEPPPKKKRSLKSTSRIFMGFKGLRLKKPKKSQFKNTSRFFWGLKKLSTKKQKQQQKNKAVLKSTSKLMMRFKGMGKGKKKEEPKAEGTKKPAFMLIRLGGKPKDKGKGGGFFGNLLQRAKPNEKFKTRAQVVSKVASTTSWLTRKFLAKRGRYMYDERVANEAWLTRIGAKKLPFPSEAEVLRHRANMRRLPEARALYGETQEEFGQWDHLDAPLDSPVAQLYYARYQEGEYTEPQSSSHYDYSNYDSQSYDRYPDEEYEPYEEPVEYYNHLSEDQHGYLTEADQEYEPTTSYSPYEPYDNYADYQEPRGLNDQYASAGDPYYSGVEEGDYPNDCRLHEAGNEENEWPPETPSSYNPYAYPLDDIMEMEEAEVDRRGYSSDFSKFSYFKQEGMGENLSPKLSLNRKFRLFPRPQVKLFGIDKLDVPLPPSSPFSIGSLDQDEENYEESEPLTSPFAQFDDQNVGSSQPPKISKLLQGFLGGGLAQPVSPKPPSVRNSGLNEPKCTCKASSHLNFSANSRLNFTARDCGSPLGQFLQKSLTQPKPILKHRDAREQSQSLTSSPVKKVLSMFGGSKSVAQTLQVGTRQFEIPNSTSSPKPVSRFQGPQRHSSPHASRPPTTRLRNELQEELHNTLPLAGSPSYKKLSAGVGLPPRSFSQEAINNNNSQRPASPQVSQRNISSFSSKQSTRSFGSNRTRVDFHTPEVSNSFKQWSGDRMSSQGPTSWSTVRPESPSMRRLGSTPAMDKASVPAPARGQRPSALLEEPTSSPRLPARNPFTRRRNTSSTTLGPAGSSRNEPPLRQSSSQISLKSNISKFQDSLRSASSGRYAPAGIHGPATRGIQGPPSPQPPLRYYESPPTSNFPQPSGRVSPSAADIQERLPQAWNRQPEPPNKAVKPLMKNQFLGQYGHPSPILSTRSSRISSPHMQTRPASRRVTIVETPVDSPAHAQSLDDVHGQVDEQWLPQHRWDHSSGNGMATPQNRSPTMGSSGNLRSLSNPSLPSSPVSSSTKDFIKRIGQPLVGMAEIASSIQHSTAENTDNTGKGSIYSAKSGQDPPPCSIHPHAHDTRSPRPSLKQVAEANRSRSPSLKQEILGGNLSHPIVGSDPGTLRGRPGLSPVIQRSAPFQSTGRGSLAFQDQYNMPRRPGPAYPLTKLLGNEADDGTSRYAVVMPQMQRIGSSFRRKAHMPEQAWSDYHTMHVREMPNKRASEKMYHQTPVEEFSRQAPKLGTGVAWYLTRGTKVADNVPNAGWQCKGHQEGGNMMGTKFQGTGLFG</sequence>
<gene>
    <name evidence="1" type="ORF">K3G42_031284</name>
</gene>
<dbReference type="Proteomes" id="UP000827872">
    <property type="component" value="Linkage Group LG04"/>
</dbReference>